<evidence type="ECO:0000313" key="1">
    <source>
        <dbReference type="EMBL" id="KAK0639293.1"/>
    </source>
</evidence>
<evidence type="ECO:0000313" key="2">
    <source>
        <dbReference type="Proteomes" id="UP001174936"/>
    </source>
</evidence>
<organism evidence="1 2">
    <name type="scientific">Cercophora newfieldiana</name>
    <dbReference type="NCBI Taxonomy" id="92897"/>
    <lineage>
        <taxon>Eukaryota</taxon>
        <taxon>Fungi</taxon>
        <taxon>Dikarya</taxon>
        <taxon>Ascomycota</taxon>
        <taxon>Pezizomycotina</taxon>
        <taxon>Sordariomycetes</taxon>
        <taxon>Sordariomycetidae</taxon>
        <taxon>Sordariales</taxon>
        <taxon>Lasiosphaeriaceae</taxon>
        <taxon>Cercophora</taxon>
    </lineage>
</organism>
<sequence length="102" mass="11655">MAWERQRTSVPRLAANQHAAFSKIAGRCRLREAREHVPVGRDWGPCDYETARWAVETTGVTFAYRCALQNRGRDPAYFPWTSEAGQPWWCSAMAKRSAGRLL</sequence>
<dbReference type="AlphaFoldDB" id="A0AA40CJ09"/>
<protein>
    <submittedName>
        <fullName evidence="1">Uncharacterized protein</fullName>
    </submittedName>
</protein>
<accession>A0AA40CJ09</accession>
<proteinExistence type="predicted"/>
<comment type="caution">
    <text evidence="1">The sequence shown here is derived from an EMBL/GenBank/DDBJ whole genome shotgun (WGS) entry which is preliminary data.</text>
</comment>
<dbReference type="EMBL" id="JAULSV010000007">
    <property type="protein sequence ID" value="KAK0639293.1"/>
    <property type="molecule type" value="Genomic_DNA"/>
</dbReference>
<gene>
    <name evidence="1" type="ORF">B0T16DRAFT_395045</name>
</gene>
<name>A0AA40CJ09_9PEZI</name>
<dbReference type="Proteomes" id="UP001174936">
    <property type="component" value="Unassembled WGS sequence"/>
</dbReference>
<keyword evidence="2" id="KW-1185">Reference proteome</keyword>
<reference evidence="1" key="1">
    <citation type="submission" date="2023-06" db="EMBL/GenBank/DDBJ databases">
        <title>Genome-scale phylogeny and comparative genomics of the fungal order Sordariales.</title>
        <authorList>
            <consortium name="Lawrence Berkeley National Laboratory"/>
            <person name="Hensen N."/>
            <person name="Bonometti L."/>
            <person name="Westerberg I."/>
            <person name="Brannstrom I.O."/>
            <person name="Guillou S."/>
            <person name="Cros-Aarteil S."/>
            <person name="Calhoun S."/>
            <person name="Haridas S."/>
            <person name="Kuo A."/>
            <person name="Mondo S."/>
            <person name="Pangilinan J."/>
            <person name="Riley R."/>
            <person name="Labutti K."/>
            <person name="Andreopoulos B."/>
            <person name="Lipzen A."/>
            <person name="Chen C."/>
            <person name="Yanf M."/>
            <person name="Daum C."/>
            <person name="Ng V."/>
            <person name="Clum A."/>
            <person name="Steindorff A."/>
            <person name="Ohm R."/>
            <person name="Martin F."/>
            <person name="Silar P."/>
            <person name="Natvig D."/>
            <person name="Lalanne C."/>
            <person name="Gautier V."/>
            <person name="Ament-Velasquez S.L."/>
            <person name="Kruys A."/>
            <person name="Hutchinson M.I."/>
            <person name="Powell A.J."/>
            <person name="Barry K."/>
            <person name="Miller A.N."/>
            <person name="Grigoriev I.V."/>
            <person name="Debuchy R."/>
            <person name="Gladieux P."/>
            <person name="Thoren M.H."/>
            <person name="Johannesson H."/>
        </authorList>
    </citation>
    <scope>NUCLEOTIDE SEQUENCE</scope>
    <source>
        <strain evidence="1">SMH2532-1</strain>
    </source>
</reference>